<keyword evidence="3" id="KW-1185">Reference proteome</keyword>
<dbReference type="Gene3D" id="2.30.110.10">
    <property type="entry name" value="Electron Transport, Fmn-binding Protein, Chain A"/>
    <property type="match status" value="1"/>
</dbReference>
<proteinExistence type="predicted"/>
<dbReference type="OrthoDB" id="9795235at2"/>
<feature type="domain" description="General stress protein FMN-binding split barrel" evidence="1">
    <location>
        <begin position="10"/>
        <end position="157"/>
    </location>
</feature>
<evidence type="ECO:0000313" key="2">
    <source>
        <dbReference type="EMBL" id="TWT73287.1"/>
    </source>
</evidence>
<dbReference type="InterPro" id="IPR038725">
    <property type="entry name" value="YdaG_split_barrel_FMN-bd"/>
</dbReference>
<gene>
    <name evidence="2" type="ORF">CA85_17550</name>
</gene>
<dbReference type="SUPFAM" id="SSF50475">
    <property type="entry name" value="FMN-binding split barrel"/>
    <property type="match status" value="1"/>
</dbReference>
<accession>A0A5C5YC42</accession>
<dbReference type="Proteomes" id="UP000318053">
    <property type="component" value="Unassembled WGS sequence"/>
</dbReference>
<dbReference type="InterPro" id="IPR052917">
    <property type="entry name" value="Stress-Dev_Protein"/>
</dbReference>
<protein>
    <submittedName>
        <fullName evidence="2">Pyridoxamine 5'-phosphate oxidase</fullName>
    </submittedName>
</protein>
<dbReference type="PANTHER" id="PTHR34818:SF1">
    <property type="entry name" value="PROTEIN BLI-3"/>
    <property type="match status" value="1"/>
</dbReference>
<dbReference type="EMBL" id="SJPK01000003">
    <property type="protein sequence ID" value="TWT73287.1"/>
    <property type="molecule type" value="Genomic_DNA"/>
</dbReference>
<reference evidence="2 3" key="1">
    <citation type="submission" date="2019-02" db="EMBL/GenBank/DDBJ databases">
        <title>Deep-cultivation of Planctomycetes and their phenomic and genomic characterization uncovers novel biology.</title>
        <authorList>
            <person name="Wiegand S."/>
            <person name="Jogler M."/>
            <person name="Boedeker C."/>
            <person name="Pinto D."/>
            <person name="Vollmers J."/>
            <person name="Rivas-Marin E."/>
            <person name="Kohn T."/>
            <person name="Peeters S.H."/>
            <person name="Heuer A."/>
            <person name="Rast P."/>
            <person name="Oberbeckmann S."/>
            <person name="Bunk B."/>
            <person name="Jeske O."/>
            <person name="Meyerdierks A."/>
            <person name="Storesund J.E."/>
            <person name="Kallscheuer N."/>
            <person name="Luecker S."/>
            <person name="Lage O.M."/>
            <person name="Pohl T."/>
            <person name="Merkel B.J."/>
            <person name="Hornburger P."/>
            <person name="Mueller R.-W."/>
            <person name="Bruemmer F."/>
            <person name="Labrenz M."/>
            <person name="Spormann A.M."/>
            <person name="Op Den Camp H."/>
            <person name="Overmann J."/>
            <person name="Amann R."/>
            <person name="Jetten M.S.M."/>
            <person name="Mascher T."/>
            <person name="Medema M.H."/>
            <person name="Devos D.P."/>
            <person name="Kaster A.-K."/>
            <person name="Ovreas L."/>
            <person name="Rohde M."/>
            <person name="Galperin M.Y."/>
            <person name="Jogler C."/>
        </authorList>
    </citation>
    <scope>NUCLEOTIDE SEQUENCE [LARGE SCALE GENOMIC DNA]</scope>
    <source>
        <strain evidence="2 3">CA85</strain>
    </source>
</reference>
<organism evidence="2 3">
    <name type="scientific">Allorhodopirellula solitaria</name>
    <dbReference type="NCBI Taxonomy" id="2527987"/>
    <lineage>
        <taxon>Bacteria</taxon>
        <taxon>Pseudomonadati</taxon>
        <taxon>Planctomycetota</taxon>
        <taxon>Planctomycetia</taxon>
        <taxon>Pirellulales</taxon>
        <taxon>Pirellulaceae</taxon>
        <taxon>Allorhodopirellula</taxon>
    </lineage>
</organism>
<name>A0A5C5YC42_9BACT</name>
<dbReference type="PANTHER" id="PTHR34818">
    <property type="entry name" value="PROTEIN BLI-3"/>
    <property type="match status" value="1"/>
</dbReference>
<dbReference type="RefSeq" id="WP_146390824.1">
    <property type="nucleotide sequence ID" value="NZ_SJPK01000003.1"/>
</dbReference>
<sequence length="166" mass="18590">MSNTDLSNQDAVAKLKELAESIDFAMLCTDMAAKPFHAIPMSTKKVDADGRIWFLSGRDSTHNDNIRRDNQVEVLYSDPSSMRFLNVYGKAEIRRDREILKELYGSADDSWFDGLDDPNLSAIEIAPLQAHYWDVKGNRLVALLKMGWGGVTGSEPDLAQHGDLKM</sequence>
<comment type="caution">
    <text evidence="2">The sequence shown here is derived from an EMBL/GenBank/DDBJ whole genome shotgun (WGS) entry which is preliminary data.</text>
</comment>
<evidence type="ECO:0000313" key="3">
    <source>
        <dbReference type="Proteomes" id="UP000318053"/>
    </source>
</evidence>
<evidence type="ECO:0000259" key="1">
    <source>
        <dbReference type="Pfam" id="PF16242"/>
    </source>
</evidence>
<dbReference type="Pfam" id="PF16242">
    <property type="entry name" value="Pyrid_ox_like"/>
    <property type="match status" value="1"/>
</dbReference>
<dbReference type="InterPro" id="IPR012349">
    <property type="entry name" value="Split_barrel_FMN-bd"/>
</dbReference>
<dbReference type="AlphaFoldDB" id="A0A5C5YC42"/>